<dbReference type="CDD" id="cd01949">
    <property type="entry name" value="GGDEF"/>
    <property type="match status" value="1"/>
</dbReference>
<feature type="region of interest" description="Disordered" evidence="3">
    <location>
        <begin position="227"/>
        <end position="273"/>
    </location>
</feature>
<keyword evidence="6" id="KW-1185">Reference proteome</keyword>
<dbReference type="GO" id="GO:0052621">
    <property type="term" value="F:diguanylate cyclase activity"/>
    <property type="evidence" value="ECO:0007669"/>
    <property type="project" value="UniProtKB-EC"/>
</dbReference>
<name>A0ABV7VU21_9GAMM</name>
<dbReference type="PANTHER" id="PTHR45138:SF9">
    <property type="entry name" value="DIGUANYLATE CYCLASE DGCM-RELATED"/>
    <property type="match status" value="1"/>
</dbReference>
<dbReference type="Proteomes" id="UP001595722">
    <property type="component" value="Unassembled WGS sequence"/>
</dbReference>
<keyword evidence="5" id="KW-0808">Transferase</keyword>
<reference evidence="6" key="1">
    <citation type="journal article" date="2019" name="Int. J. Syst. Evol. Microbiol.">
        <title>The Global Catalogue of Microorganisms (GCM) 10K type strain sequencing project: providing services to taxonomists for standard genome sequencing and annotation.</title>
        <authorList>
            <consortium name="The Broad Institute Genomics Platform"/>
            <consortium name="The Broad Institute Genome Sequencing Center for Infectious Disease"/>
            <person name="Wu L."/>
            <person name="Ma J."/>
        </authorList>
    </citation>
    <scope>NUCLEOTIDE SEQUENCE [LARGE SCALE GENOMIC DNA]</scope>
    <source>
        <strain evidence="6">KCTC 42424</strain>
    </source>
</reference>
<evidence type="ECO:0000259" key="4">
    <source>
        <dbReference type="PROSITE" id="PS50887"/>
    </source>
</evidence>
<dbReference type="InterPro" id="IPR043128">
    <property type="entry name" value="Rev_trsase/Diguanyl_cyclase"/>
</dbReference>
<dbReference type="Pfam" id="PF00990">
    <property type="entry name" value="GGDEF"/>
    <property type="match status" value="1"/>
</dbReference>
<keyword evidence="5" id="KW-0548">Nucleotidyltransferase</keyword>
<evidence type="ECO:0000256" key="3">
    <source>
        <dbReference type="SAM" id="MobiDB-lite"/>
    </source>
</evidence>
<comment type="caution">
    <text evidence="5">The sequence shown here is derived from an EMBL/GenBank/DDBJ whole genome shotgun (WGS) entry which is preliminary data.</text>
</comment>
<feature type="domain" description="GGDEF" evidence="4">
    <location>
        <begin position="78"/>
        <end position="213"/>
    </location>
</feature>
<dbReference type="PANTHER" id="PTHR45138">
    <property type="entry name" value="REGULATORY COMPONENTS OF SENSORY TRANSDUCTION SYSTEM"/>
    <property type="match status" value="1"/>
</dbReference>
<dbReference type="Gene3D" id="3.30.70.270">
    <property type="match status" value="1"/>
</dbReference>
<accession>A0ABV7VU21</accession>
<dbReference type="PROSITE" id="PS50887">
    <property type="entry name" value="GGDEF"/>
    <property type="match status" value="1"/>
</dbReference>
<dbReference type="SMART" id="SM00267">
    <property type="entry name" value="GGDEF"/>
    <property type="match status" value="1"/>
</dbReference>
<gene>
    <name evidence="5" type="ORF">ACFOMG_10360</name>
</gene>
<evidence type="ECO:0000313" key="5">
    <source>
        <dbReference type="EMBL" id="MFC3680498.1"/>
    </source>
</evidence>
<dbReference type="RefSeq" id="WP_376866477.1">
    <property type="nucleotide sequence ID" value="NZ_JBHRYB010000008.1"/>
</dbReference>
<evidence type="ECO:0000256" key="1">
    <source>
        <dbReference type="ARBA" id="ARBA00012528"/>
    </source>
</evidence>
<evidence type="ECO:0000256" key="2">
    <source>
        <dbReference type="ARBA" id="ARBA00034247"/>
    </source>
</evidence>
<protein>
    <recommendedName>
        <fullName evidence="1">diguanylate cyclase</fullName>
        <ecNumber evidence="1">2.7.7.65</ecNumber>
    </recommendedName>
</protein>
<organism evidence="5 6">
    <name type="scientific">Bacterioplanoides pacificum</name>
    <dbReference type="NCBI Taxonomy" id="1171596"/>
    <lineage>
        <taxon>Bacteria</taxon>
        <taxon>Pseudomonadati</taxon>
        <taxon>Pseudomonadota</taxon>
        <taxon>Gammaproteobacteria</taxon>
        <taxon>Oceanospirillales</taxon>
        <taxon>Oceanospirillaceae</taxon>
        <taxon>Bacterioplanoides</taxon>
    </lineage>
</organism>
<dbReference type="NCBIfam" id="TIGR00254">
    <property type="entry name" value="GGDEF"/>
    <property type="match status" value="1"/>
</dbReference>
<feature type="region of interest" description="Disordered" evidence="3">
    <location>
        <begin position="1"/>
        <end position="26"/>
    </location>
</feature>
<dbReference type="InterPro" id="IPR050469">
    <property type="entry name" value="Diguanylate_Cyclase"/>
</dbReference>
<feature type="compositionally biased region" description="Acidic residues" evidence="3">
    <location>
        <begin position="243"/>
        <end position="273"/>
    </location>
</feature>
<sequence>MAEALSQQDRICRPAEAEDTELSRTGNQCPAGDDCAYYQEVISLRTAVITDPLTGLYNVRHFREALEQELERTQRTLISTALLMIDLDHFKQINDRYGHEAGNQVLKQTARLIREGTRRLDVQCRYGGEEFVVILPTTELMLAVHVAERIRESIACTPVYIDDQQQIRVTASVGLALHSAERPMTAITLVEAADEQLYRAKDEGRDRVCYPLFDVPETQVSGDEKQALGSMFGGEPSSASQADNEDDPDFEFDPDIDDADDFIDDDDGQQWIV</sequence>
<dbReference type="EMBL" id="JBHRYB010000008">
    <property type="protein sequence ID" value="MFC3680498.1"/>
    <property type="molecule type" value="Genomic_DNA"/>
</dbReference>
<dbReference type="InterPro" id="IPR029787">
    <property type="entry name" value="Nucleotide_cyclase"/>
</dbReference>
<evidence type="ECO:0000313" key="6">
    <source>
        <dbReference type="Proteomes" id="UP001595722"/>
    </source>
</evidence>
<dbReference type="SUPFAM" id="SSF55073">
    <property type="entry name" value="Nucleotide cyclase"/>
    <property type="match status" value="1"/>
</dbReference>
<dbReference type="InterPro" id="IPR000160">
    <property type="entry name" value="GGDEF_dom"/>
</dbReference>
<comment type="catalytic activity">
    <reaction evidence="2">
        <text>2 GTP = 3',3'-c-di-GMP + 2 diphosphate</text>
        <dbReference type="Rhea" id="RHEA:24898"/>
        <dbReference type="ChEBI" id="CHEBI:33019"/>
        <dbReference type="ChEBI" id="CHEBI:37565"/>
        <dbReference type="ChEBI" id="CHEBI:58805"/>
        <dbReference type="EC" id="2.7.7.65"/>
    </reaction>
</comment>
<dbReference type="EC" id="2.7.7.65" evidence="1"/>
<proteinExistence type="predicted"/>